<evidence type="ECO:0000313" key="2">
    <source>
        <dbReference type="Proteomes" id="UP000813215"/>
    </source>
</evidence>
<protein>
    <submittedName>
        <fullName evidence="1">Uncharacterized protein</fullName>
    </submittedName>
</protein>
<sequence length="101" mass="11737">MQPIRQGDVILLPVQHTIQQIEGQKLPHLTLAEGEVTGHKHCIIEGQAELYEKDHTLYLRVYSKEATLAHEEHKAISIPQGTWMIRIQREYQPQGWRYVAD</sequence>
<reference evidence="1" key="1">
    <citation type="submission" date="2021-05" db="EMBL/GenBank/DDBJ databases">
        <authorList>
            <person name="Pietrasiak N."/>
            <person name="Ward R."/>
            <person name="Stajich J.E."/>
            <person name="Kurbessoian T."/>
        </authorList>
    </citation>
    <scope>NUCLEOTIDE SEQUENCE</scope>
    <source>
        <strain evidence="1">HA4357-MV3</strain>
    </source>
</reference>
<reference evidence="1" key="2">
    <citation type="journal article" date="2022" name="Microbiol. Resour. Announc.">
        <title>Metagenome Sequencing to Explore Phylogenomics of Terrestrial Cyanobacteria.</title>
        <authorList>
            <person name="Ward R.D."/>
            <person name="Stajich J.E."/>
            <person name="Johansen J.R."/>
            <person name="Huntemann M."/>
            <person name="Clum A."/>
            <person name="Foster B."/>
            <person name="Foster B."/>
            <person name="Roux S."/>
            <person name="Palaniappan K."/>
            <person name="Varghese N."/>
            <person name="Mukherjee S."/>
            <person name="Reddy T.B.K."/>
            <person name="Daum C."/>
            <person name="Copeland A."/>
            <person name="Chen I.A."/>
            <person name="Ivanova N.N."/>
            <person name="Kyrpides N.C."/>
            <person name="Shapiro N."/>
            <person name="Eloe-Fadrosh E.A."/>
            <person name="Pietrasiak N."/>
        </authorList>
    </citation>
    <scope>NUCLEOTIDE SEQUENCE</scope>
    <source>
        <strain evidence="1">HA4357-MV3</strain>
    </source>
</reference>
<dbReference type="AlphaFoldDB" id="A0A9E3HCK9"/>
<evidence type="ECO:0000313" key="1">
    <source>
        <dbReference type="EMBL" id="MBW4434777.1"/>
    </source>
</evidence>
<dbReference type="Proteomes" id="UP000813215">
    <property type="component" value="Unassembled WGS sequence"/>
</dbReference>
<accession>A0A9E3HCK9</accession>
<name>A0A9E3HCK9_9NOST</name>
<comment type="caution">
    <text evidence="1">The sequence shown here is derived from an EMBL/GenBank/DDBJ whole genome shotgun (WGS) entry which is preliminary data.</text>
</comment>
<gene>
    <name evidence="1" type="ORF">KME28_24460</name>
</gene>
<organism evidence="1 2">
    <name type="scientific">Pelatocladus maniniholoensis HA4357-MV3</name>
    <dbReference type="NCBI Taxonomy" id="1117104"/>
    <lineage>
        <taxon>Bacteria</taxon>
        <taxon>Bacillati</taxon>
        <taxon>Cyanobacteriota</taxon>
        <taxon>Cyanophyceae</taxon>
        <taxon>Nostocales</taxon>
        <taxon>Nostocaceae</taxon>
        <taxon>Pelatocladus</taxon>
    </lineage>
</organism>
<dbReference type="EMBL" id="JAHHHW010000143">
    <property type="protein sequence ID" value="MBW4434777.1"/>
    <property type="molecule type" value="Genomic_DNA"/>
</dbReference>
<proteinExistence type="predicted"/>